<reference evidence="2 3" key="1">
    <citation type="submission" date="2018-12" db="EMBL/GenBank/DDBJ databases">
        <authorList>
            <consortium name="Pathogen Informatics"/>
        </authorList>
    </citation>
    <scope>NUCLEOTIDE SEQUENCE [LARGE SCALE GENOMIC DNA]</scope>
    <source>
        <strain evidence="2 3">NCTC13652</strain>
    </source>
</reference>
<dbReference type="Proteomes" id="UP000277858">
    <property type="component" value="Chromosome"/>
</dbReference>
<gene>
    <name evidence="2" type="ORF">NCTC13652_01411</name>
</gene>
<name>A0A448NZ46_9ACTN</name>
<evidence type="ECO:0000313" key="2">
    <source>
        <dbReference type="EMBL" id="VEI03212.1"/>
    </source>
</evidence>
<dbReference type="STRING" id="1122997.GCA_000425285_02294"/>
<organism evidence="2 3">
    <name type="scientific">Acidipropionibacterium jensenii</name>
    <dbReference type="NCBI Taxonomy" id="1749"/>
    <lineage>
        <taxon>Bacteria</taxon>
        <taxon>Bacillati</taxon>
        <taxon>Actinomycetota</taxon>
        <taxon>Actinomycetes</taxon>
        <taxon>Propionibacteriales</taxon>
        <taxon>Propionibacteriaceae</taxon>
        <taxon>Acidipropionibacterium</taxon>
    </lineage>
</organism>
<keyword evidence="3" id="KW-1185">Reference proteome</keyword>
<dbReference type="AlphaFoldDB" id="A0A448NZ46"/>
<evidence type="ECO:0000313" key="3">
    <source>
        <dbReference type="Proteomes" id="UP000277858"/>
    </source>
</evidence>
<dbReference type="SUPFAM" id="SSF140376">
    <property type="entry name" value="ChaB-like"/>
    <property type="match status" value="1"/>
</dbReference>
<dbReference type="Gene3D" id="1.10.1740.70">
    <property type="entry name" value="ChaB"/>
    <property type="match status" value="1"/>
</dbReference>
<dbReference type="InterPro" id="IPR037205">
    <property type="entry name" value="ChaB_sf"/>
</dbReference>
<evidence type="ECO:0000256" key="1">
    <source>
        <dbReference type="SAM" id="MobiDB-lite"/>
    </source>
</evidence>
<feature type="region of interest" description="Disordered" evidence="1">
    <location>
        <begin position="1"/>
        <end position="38"/>
    </location>
</feature>
<dbReference type="EMBL" id="LR134473">
    <property type="protein sequence ID" value="VEI03212.1"/>
    <property type="molecule type" value="Genomic_DNA"/>
</dbReference>
<protein>
    <submittedName>
        <fullName evidence="2">Cation transport regulator</fullName>
    </submittedName>
</protein>
<feature type="region of interest" description="Disordered" evidence="1">
    <location>
        <begin position="71"/>
        <end position="109"/>
    </location>
</feature>
<sequence>MGPSGVCRVTPRGAAATLRSESEPTKGPNLQRNRTDKGTEMAYTSIDDLPDFLRQTLPLHAQEIYRAAYNRGVGCPGSPEGQHPDTDTTTSGQDAVRSGTAVTEQGAGR</sequence>
<accession>A0A448NZ46</accession>
<proteinExistence type="predicted"/>